<evidence type="ECO:0000313" key="4">
    <source>
        <dbReference type="EMBL" id="PVY85230.1"/>
    </source>
</evidence>
<evidence type="ECO:0000259" key="3">
    <source>
        <dbReference type="Pfam" id="PF00501"/>
    </source>
</evidence>
<name>A0A2U1DC38_9LACO</name>
<dbReference type="PROSITE" id="PS00455">
    <property type="entry name" value="AMP_BINDING"/>
    <property type="match status" value="1"/>
</dbReference>
<keyword evidence="2 4" id="KW-0436">Ligase</keyword>
<dbReference type="OrthoDB" id="9765680at2"/>
<reference evidence="4 5" key="1">
    <citation type="submission" date="2018-04" db="EMBL/GenBank/DDBJ databases">
        <title>Genomic Encyclopedia of Type Strains, Phase IV (KMG-IV): sequencing the most valuable type-strain genomes for metagenomic binning, comparative biology and taxonomic classification.</title>
        <authorList>
            <person name="Goeker M."/>
        </authorList>
    </citation>
    <scope>NUCLEOTIDE SEQUENCE [LARGE SCALE GENOMIC DNA]</scope>
    <source>
        <strain evidence="4 5">DSM 28795</strain>
    </source>
</reference>
<dbReference type="PANTHER" id="PTHR43201">
    <property type="entry name" value="ACYL-COA SYNTHETASE"/>
    <property type="match status" value="1"/>
</dbReference>
<dbReference type="InterPro" id="IPR042099">
    <property type="entry name" value="ANL_N_sf"/>
</dbReference>
<organism evidence="4 5">
    <name type="scientific">Convivina intestini</name>
    <dbReference type="NCBI Taxonomy" id="1505726"/>
    <lineage>
        <taxon>Bacteria</taxon>
        <taxon>Bacillati</taxon>
        <taxon>Bacillota</taxon>
        <taxon>Bacilli</taxon>
        <taxon>Lactobacillales</taxon>
        <taxon>Lactobacillaceae</taxon>
        <taxon>Convivina</taxon>
    </lineage>
</organism>
<evidence type="ECO:0000256" key="1">
    <source>
        <dbReference type="ARBA" id="ARBA00006432"/>
    </source>
</evidence>
<feature type="domain" description="AMP-dependent synthetase/ligase" evidence="3">
    <location>
        <begin position="81"/>
        <end position="270"/>
    </location>
</feature>
<dbReference type="Pfam" id="PF00501">
    <property type="entry name" value="AMP-binding"/>
    <property type="match status" value="1"/>
</dbReference>
<dbReference type="AlphaFoldDB" id="A0A2U1DC38"/>
<gene>
    <name evidence="4" type="ORF">C7384_10248</name>
</gene>
<dbReference type="InterPro" id="IPR020845">
    <property type="entry name" value="AMP-binding_CS"/>
</dbReference>
<comment type="caution">
    <text evidence="4">The sequence shown here is derived from an EMBL/GenBank/DDBJ whole genome shotgun (WGS) entry which is preliminary data.</text>
</comment>
<dbReference type="InterPro" id="IPR045851">
    <property type="entry name" value="AMP-bd_C_sf"/>
</dbReference>
<dbReference type="PANTHER" id="PTHR43201:SF5">
    <property type="entry name" value="MEDIUM-CHAIN ACYL-COA LIGASE ACSF2, MITOCHONDRIAL"/>
    <property type="match status" value="1"/>
</dbReference>
<protein>
    <submittedName>
        <fullName evidence="4">Acyl-CoA synthetase (AMP-forming)/AMP-acid ligase II</fullName>
    </submittedName>
</protein>
<evidence type="ECO:0000313" key="5">
    <source>
        <dbReference type="Proteomes" id="UP000245433"/>
    </source>
</evidence>
<proteinExistence type="inferred from homology"/>
<dbReference type="GO" id="GO:0006631">
    <property type="term" value="P:fatty acid metabolic process"/>
    <property type="evidence" value="ECO:0007669"/>
    <property type="project" value="TreeGrafter"/>
</dbReference>
<dbReference type="Gene3D" id="3.30.300.30">
    <property type="match status" value="1"/>
</dbReference>
<accession>A0A2U1DC38</accession>
<dbReference type="RefSeq" id="WP_089939520.1">
    <property type="nucleotide sequence ID" value="NZ_CAKOEW010000007.1"/>
</dbReference>
<dbReference type="EMBL" id="QEKT01000002">
    <property type="protein sequence ID" value="PVY85230.1"/>
    <property type="molecule type" value="Genomic_DNA"/>
</dbReference>
<dbReference type="Proteomes" id="UP000245433">
    <property type="component" value="Unassembled WGS sequence"/>
</dbReference>
<dbReference type="InterPro" id="IPR000873">
    <property type="entry name" value="AMP-dep_synth/lig_dom"/>
</dbReference>
<dbReference type="Gene3D" id="3.40.50.12780">
    <property type="entry name" value="N-terminal domain of ligase-like"/>
    <property type="match status" value="1"/>
</dbReference>
<comment type="similarity">
    <text evidence="1">Belongs to the ATP-dependent AMP-binding enzyme family.</text>
</comment>
<keyword evidence="5" id="KW-1185">Reference proteome</keyword>
<dbReference type="GO" id="GO:0031956">
    <property type="term" value="F:medium-chain fatty acid-CoA ligase activity"/>
    <property type="evidence" value="ECO:0007669"/>
    <property type="project" value="TreeGrafter"/>
</dbReference>
<sequence>MTFQFQKLVSKYHQKTALKFSNREYTYDQLDDAVAQAAEKIQTNNQLILVNDVTPEAFILHFLAVISSGNYPVVAEVLPLKMPTDQPFFIGQTSGSTGKPKFYVRDWPSWRQGFQVANQLFDFQADSVIATASPLTTSLGLHTLMLALYLGKTFQFINTQAELKQLTANTVLFSVPTFVLQAGGGSAYLKKIILGGGQLSQKGLSQLQNKFPKSQLIEFYGSSEASFISWQDLNKGKVASCVGQLFPDVNLQITPQQAIVVTSPYLFAGYLGQMVRPQHWQVDDLGYLDHQHLFLLGRQADLIDHGGNKVLPSEIEAAVQDLATDCVAFGVPDDIYGQKIALLLINPVDKIYLLATLKKRLPAFKRPQYYLTSDKIPCTRNQKISRIYLTALYLKGAFCEL</sequence>
<evidence type="ECO:0000256" key="2">
    <source>
        <dbReference type="ARBA" id="ARBA00022598"/>
    </source>
</evidence>
<dbReference type="SUPFAM" id="SSF56801">
    <property type="entry name" value="Acetyl-CoA synthetase-like"/>
    <property type="match status" value="1"/>
</dbReference>